<proteinExistence type="inferred from homology"/>
<evidence type="ECO:0000313" key="5">
    <source>
        <dbReference type="Proteomes" id="UP000288859"/>
    </source>
</evidence>
<dbReference type="PANTHER" id="PTHR24321:SF8">
    <property type="entry name" value="ESTRADIOL 17-BETA-DEHYDROGENASE 8-RELATED"/>
    <property type="match status" value="1"/>
</dbReference>
<dbReference type="Pfam" id="PF13561">
    <property type="entry name" value="adh_short_C2"/>
    <property type="match status" value="1"/>
</dbReference>
<dbReference type="GO" id="GO:0016491">
    <property type="term" value="F:oxidoreductase activity"/>
    <property type="evidence" value="ECO:0007669"/>
    <property type="project" value="UniProtKB-KW"/>
</dbReference>
<dbReference type="InterPro" id="IPR036291">
    <property type="entry name" value="NAD(P)-bd_dom_sf"/>
</dbReference>
<protein>
    <recommendedName>
        <fullName evidence="3">Ketoreductase (KR) domain-containing protein</fullName>
    </recommendedName>
</protein>
<accession>A0A438NIU7</accession>
<dbReference type="CDD" id="cd05233">
    <property type="entry name" value="SDR_c"/>
    <property type="match status" value="1"/>
</dbReference>
<evidence type="ECO:0000256" key="2">
    <source>
        <dbReference type="ARBA" id="ARBA00023002"/>
    </source>
</evidence>
<dbReference type="SUPFAM" id="SSF51735">
    <property type="entry name" value="NAD(P)-binding Rossmann-fold domains"/>
    <property type="match status" value="1"/>
</dbReference>
<keyword evidence="2" id="KW-0560">Oxidoreductase</keyword>
<dbReference type="Gene3D" id="3.40.50.720">
    <property type="entry name" value="NAD(P)-binding Rossmann-like Domain"/>
    <property type="match status" value="2"/>
</dbReference>
<gene>
    <name evidence="4" type="ORF">B0A52_00011</name>
</gene>
<name>A0A438NIU7_EXOME</name>
<dbReference type="PANTHER" id="PTHR24321">
    <property type="entry name" value="DEHYDROGENASES, SHORT CHAIN"/>
    <property type="match status" value="1"/>
</dbReference>
<dbReference type="AlphaFoldDB" id="A0A438NIU7"/>
<dbReference type="EMBL" id="NAJM01000001">
    <property type="protein sequence ID" value="RVX75655.1"/>
    <property type="molecule type" value="Genomic_DNA"/>
</dbReference>
<comment type="caution">
    <text evidence="4">The sequence shown here is derived from an EMBL/GenBank/DDBJ whole genome shotgun (WGS) entry which is preliminary data.</text>
</comment>
<evidence type="ECO:0000259" key="3">
    <source>
        <dbReference type="Pfam" id="PF08659"/>
    </source>
</evidence>
<evidence type="ECO:0000313" key="4">
    <source>
        <dbReference type="EMBL" id="RVX75655.1"/>
    </source>
</evidence>
<sequence>MASMKGKVVAITGGASGIGLATAKLLAERGAQLSLADIQAKALDDVATDIEAQYGARPLTHTLDVRDAQAVDNWITQTLDKFGRLDGAANLAGVIPKSIGIKGVADQDLHEWNTVIGINLTGTMLSGLVGRPNNASYTASKHGVIGLTMAAAKEVGGNNIRVNAICPGSIETPMVDEARRISSEREGMVLTREDANEEVALKRTGKPEEVASLIAFLLSAESSYITGLACRVDGGWIC</sequence>
<organism evidence="4 5">
    <name type="scientific">Exophiala mesophila</name>
    <name type="common">Black yeast-like fungus</name>
    <dbReference type="NCBI Taxonomy" id="212818"/>
    <lineage>
        <taxon>Eukaryota</taxon>
        <taxon>Fungi</taxon>
        <taxon>Dikarya</taxon>
        <taxon>Ascomycota</taxon>
        <taxon>Pezizomycotina</taxon>
        <taxon>Eurotiomycetes</taxon>
        <taxon>Chaetothyriomycetidae</taxon>
        <taxon>Chaetothyriales</taxon>
        <taxon>Herpotrichiellaceae</taxon>
        <taxon>Exophiala</taxon>
    </lineage>
</organism>
<dbReference type="OrthoDB" id="1669814at2759"/>
<dbReference type="InterPro" id="IPR002347">
    <property type="entry name" value="SDR_fam"/>
</dbReference>
<dbReference type="VEuPathDB" id="FungiDB:PV10_01939"/>
<comment type="similarity">
    <text evidence="1">Belongs to the short-chain dehydrogenases/reductases (SDR) family.</text>
</comment>
<dbReference type="Pfam" id="PF08659">
    <property type="entry name" value="KR"/>
    <property type="match status" value="1"/>
</dbReference>
<dbReference type="Proteomes" id="UP000288859">
    <property type="component" value="Unassembled WGS sequence"/>
</dbReference>
<dbReference type="PRINTS" id="PR00081">
    <property type="entry name" value="GDHRDH"/>
</dbReference>
<reference evidence="4 5" key="1">
    <citation type="submission" date="2017-03" db="EMBL/GenBank/DDBJ databases">
        <title>Genomes of endolithic fungi from Antarctica.</title>
        <authorList>
            <person name="Coleine C."/>
            <person name="Masonjones S."/>
            <person name="Stajich J.E."/>
        </authorList>
    </citation>
    <scope>NUCLEOTIDE SEQUENCE [LARGE SCALE GENOMIC DNA]</scope>
    <source>
        <strain evidence="4 5">CCFEE 6314</strain>
    </source>
</reference>
<dbReference type="InterPro" id="IPR013968">
    <property type="entry name" value="PKS_KR"/>
</dbReference>
<feature type="domain" description="Ketoreductase (KR)" evidence="3">
    <location>
        <begin position="9"/>
        <end position="116"/>
    </location>
</feature>
<evidence type="ECO:0000256" key="1">
    <source>
        <dbReference type="ARBA" id="ARBA00006484"/>
    </source>
</evidence>